<keyword evidence="2" id="KW-1185">Reference proteome</keyword>
<protein>
    <recommendedName>
        <fullName evidence="3">Amino acid ABC transporter substrate-binding protein (PAAT family)</fullName>
    </recommendedName>
</protein>
<comment type="caution">
    <text evidence="1">The sequence shown here is derived from an EMBL/GenBank/DDBJ whole genome shotgun (WGS) entry which is preliminary data.</text>
</comment>
<evidence type="ECO:0000313" key="1">
    <source>
        <dbReference type="EMBL" id="TWB42692.1"/>
    </source>
</evidence>
<evidence type="ECO:0000313" key="2">
    <source>
        <dbReference type="Proteomes" id="UP000315751"/>
    </source>
</evidence>
<proteinExistence type="predicted"/>
<organism evidence="1 2">
    <name type="scientific">Nitrospirillum amazonense</name>
    <dbReference type="NCBI Taxonomy" id="28077"/>
    <lineage>
        <taxon>Bacteria</taxon>
        <taxon>Pseudomonadati</taxon>
        <taxon>Pseudomonadota</taxon>
        <taxon>Alphaproteobacteria</taxon>
        <taxon>Rhodospirillales</taxon>
        <taxon>Azospirillaceae</taxon>
        <taxon>Nitrospirillum</taxon>
    </lineage>
</organism>
<gene>
    <name evidence="1" type="ORF">FBZ90_106294</name>
</gene>
<name>A0A560H8L8_9PROT</name>
<sequence>MGWKRWPGAVLRMALTIGALMVVGMVASPGRALASGPQPADAPAFFTIVYPRATENATDPRDDYPLGLLRLALDKMGAHYTIRPSALAMEQARAAVALQQGREITLLWNGMSARLERELRPIRIPIYRGVLGYRLFIINRAAQARFSAVRGLEDLKALTAGQALGWPDVDILQAAGLPVEAFRYDLLFRLVGLNRIDYFPRGANEIFAEVAQRAPEVPDLAVEQDLVLVYPFDSFFYTSKANEALASVIEQGLLKAYEDGSYLKYFNDSPYIRQMLTEAHLDTRRRIDIPNPLLSPETAALPDKFWYGRDGR</sequence>
<dbReference type="RefSeq" id="WP_186455771.1">
    <property type="nucleotide sequence ID" value="NZ_VITR01000006.1"/>
</dbReference>
<dbReference type="EMBL" id="VITR01000006">
    <property type="protein sequence ID" value="TWB42692.1"/>
    <property type="molecule type" value="Genomic_DNA"/>
</dbReference>
<dbReference type="Proteomes" id="UP000315751">
    <property type="component" value="Unassembled WGS sequence"/>
</dbReference>
<accession>A0A560H8L8</accession>
<dbReference type="SUPFAM" id="SSF53850">
    <property type="entry name" value="Periplasmic binding protein-like II"/>
    <property type="match status" value="1"/>
</dbReference>
<reference evidence="1 2" key="1">
    <citation type="submission" date="2019-06" db="EMBL/GenBank/DDBJ databases">
        <title>Genomic Encyclopedia of Type Strains, Phase IV (KMG-V): Genome sequencing to study the core and pangenomes of soil and plant-associated prokaryotes.</title>
        <authorList>
            <person name="Whitman W."/>
        </authorList>
    </citation>
    <scope>NUCLEOTIDE SEQUENCE [LARGE SCALE GENOMIC DNA]</scope>
    <source>
        <strain evidence="1 2">BR 11622</strain>
    </source>
</reference>
<dbReference type="AlphaFoldDB" id="A0A560H8L8"/>
<evidence type="ECO:0008006" key="3">
    <source>
        <dbReference type="Google" id="ProtNLM"/>
    </source>
</evidence>